<reference evidence="2" key="1">
    <citation type="journal article" date="2019" name="Int. J. Syst. Evol. Microbiol.">
        <title>The Global Catalogue of Microorganisms (GCM) 10K type strain sequencing project: providing services to taxonomists for standard genome sequencing and annotation.</title>
        <authorList>
            <consortium name="The Broad Institute Genomics Platform"/>
            <consortium name="The Broad Institute Genome Sequencing Center for Infectious Disease"/>
            <person name="Wu L."/>
            <person name="Ma J."/>
        </authorList>
    </citation>
    <scope>NUCLEOTIDE SEQUENCE [LARGE SCALE GENOMIC DNA]</scope>
    <source>
        <strain evidence="2">CCUG 55074</strain>
    </source>
</reference>
<protein>
    <submittedName>
        <fullName evidence="1">TenA family transcriptional regulator</fullName>
    </submittedName>
</protein>
<dbReference type="Proteomes" id="UP001597216">
    <property type="component" value="Unassembled WGS sequence"/>
</dbReference>
<proteinExistence type="predicted"/>
<dbReference type="Pfam" id="PF14518">
    <property type="entry name" value="Haem_oxygenas_2"/>
    <property type="match status" value="1"/>
</dbReference>
<comment type="caution">
    <text evidence="1">The sequence shown here is derived from an EMBL/GenBank/DDBJ whole genome shotgun (WGS) entry which is preliminary data.</text>
</comment>
<name>A0ABW3T3F2_9CAUL</name>
<dbReference type="SUPFAM" id="SSF48613">
    <property type="entry name" value="Heme oxygenase-like"/>
    <property type="match status" value="1"/>
</dbReference>
<dbReference type="InterPro" id="IPR016084">
    <property type="entry name" value="Haem_Oase-like_multi-hlx"/>
</dbReference>
<dbReference type="EMBL" id="JBHTLQ010000022">
    <property type="protein sequence ID" value="MFD1191170.1"/>
    <property type="molecule type" value="Genomic_DNA"/>
</dbReference>
<dbReference type="SMART" id="SM01236">
    <property type="entry name" value="Haem_oxygenase_2"/>
    <property type="match status" value="1"/>
</dbReference>
<accession>A0ABW3T3F2</accession>
<evidence type="ECO:0000313" key="1">
    <source>
        <dbReference type="EMBL" id="MFD1191170.1"/>
    </source>
</evidence>
<organism evidence="1 2">
    <name type="scientific">Phenylobacterium conjunctum</name>
    <dbReference type="NCBI Taxonomy" id="1298959"/>
    <lineage>
        <taxon>Bacteria</taxon>
        <taxon>Pseudomonadati</taxon>
        <taxon>Pseudomonadota</taxon>
        <taxon>Alphaproteobacteria</taxon>
        <taxon>Caulobacterales</taxon>
        <taxon>Caulobacteraceae</taxon>
        <taxon>Phenylobacterium</taxon>
    </lineage>
</organism>
<evidence type="ECO:0000313" key="2">
    <source>
        <dbReference type="Proteomes" id="UP001597216"/>
    </source>
</evidence>
<gene>
    <name evidence="1" type="ORF">ACFQ27_11320</name>
</gene>
<sequence length="226" mass="25090">MTFFVRLITETLEGQQALAATPQIQDGLVGRISLETYIAYLTEAYHHVKHTVPLMQAARARLDASRARFVEALDEYIEEETGHEAWILNDIRNCGGDAESVRTGEPRAATREMVEYVYDYIARKNPMGFFGMVLVLEGTSVRLATQGAQAVAESLNLGPQCFSYLTSHGALDQDHLVFFQKLMDQVDDPEDQAAIIEVAQGVFTRFAAVFASIPHTQTAKEPAHVL</sequence>
<dbReference type="RefSeq" id="WP_377353658.1">
    <property type="nucleotide sequence ID" value="NZ_JBHTLQ010000022.1"/>
</dbReference>
<dbReference type="Gene3D" id="1.20.910.10">
    <property type="entry name" value="Heme oxygenase-like"/>
    <property type="match status" value="1"/>
</dbReference>
<keyword evidence="2" id="KW-1185">Reference proteome</keyword>